<proteinExistence type="predicted"/>
<dbReference type="EMBL" id="JAPWTJ010000141">
    <property type="protein sequence ID" value="KAJ8982168.1"/>
    <property type="molecule type" value="Genomic_DNA"/>
</dbReference>
<sequence>MGDRRPSQFLRHLRGLVGTAVTDTILRSLWMSRLPNHAQAILAMDDDVGLDKVALKADKIVETMRQQQPQAAEASSTI</sequence>
<organism evidence="1 2">
    <name type="scientific">Molorchus minor</name>
    <dbReference type="NCBI Taxonomy" id="1323400"/>
    <lineage>
        <taxon>Eukaryota</taxon>
        <taxon>Metazoa</taxon>
        <taxon>Ecdysozoa</taxon>
        <taxon>Arthropoda</taxon>
        <taxon>Hexapoda</taxon>
        <taxon>Insecta</taxon>
        <taxon>Pterygota</taxon>
        <taxon>Neoptera</taxon>
        <taxon>Endopterygota</taxon>
        <taxon>Coleoptera</taxon>
        <taxon>Polyphaga</taxon>
        <taxon>Cucujiformia</taxon>
        <taxon>Chrysomeloidea</taxon>
        <taxon>Cerambycidae</taxon>
        <taxon>Lamiinae</taxon>
        <taxon>Monochamini</taxon>
        <taxon>Molorchus</taxon>
    </lineage>
</organism>
<accession>A0ABQ9JVT6</accession>
<keyword evidence="2" id="KW-1185">Reference proteome</keyword>
<dbReference type="PANTHER" id="PTHR33327:SF3">
    <property type="entry name" value="RNA-DIRECTED DNA POLYMERASE"/>
    <property type="match status" value="1"/>
</dbReference>
<evidence type="ECO:0000313" key="1">
    <source>
        <dbReference type="EMBL" id="KAJ8982168.1"/>
    </source>
</evidence>
<reference evidence="1" key="1">
    <citation type="journal article" date="2023" name="Insect Mol. Biol.">
        <title>Genome sequencing provides insights into the evolution of gene families encoding plant cell wall-degrading enzymes in longhorned beetles.</title>
        <authorList>
            <person name="Shin N.R."/>
            <person name="Okamura Y."/>
            <person name="Kirsch R."/>
            <person name="Pauchet Y."/>
        </authorList>
    </citation>
    <scope>NUCLEOTIDE SEQUENCE</scope>
    <source>
        <strain evidence="1">MMC_N1</strain>
    </source>
</reference>
<comment type="caution">
    <text evidence="1">The sequence shown here is derived from an EMBL/GenBank/DDBJ whole genome shotgun (WGS) entry which is preliminary data.</text>
</comment>
<evidence type="ECO:0000313" key="2">
    <source>
        <dbReference type="Proteomes" id="UP001162164"/>
    </source>
</evidence>
<name>A0ABQ9JVT6_9CUCU</name>
<dbReference type="Proteomes" id="UP001162164">
    <property type="component" value="Unassembled WGS sequence"/>
</dbReference>
<gene>
    <name evidence="1" type="ORF">NQ317_013953</name>
</gene>
<protein>
    <submittedName>
        <fullName evidence="1">Uncharacterized protein</fullName>
    </submittedName>
</protein>
<dbReference type="PANTHER" id="PTHR33327">
    <property type="entry name" value="ENDONUCLEASE"/>
    <property type="match status" value="1"/>
</dbReference>